<gene>
    <name evidence="1" type="ORF">AN218_13365</name>
</gene>
<dbReference type="AlphaFoldDB" id="A0A1E7L556"/>
<sequence length="557" mass="60887">MVNARLYPLWRALAASDDLPEEALPTVVEALCSRAQRTLPYAVDDREEGWRGNALKEALPALLGRVTDPGLRERLLRQATAQQVAELAAIGVVTAGDVPTVRNVHRIRPEFIAALAFHPQHVDAAIGLLEHLHETELERVVSPWRLVFHNYREQAPSSAPPVPEAVFDAVLRQALAPLAAALAHPDRHEGWLPRTSHLGTWQMQFSISVWRILEQRPERWPRLVRDPEAGRAVQHLLLEHAEPASLDEELLEACAGAVCCPELADLPKPSVTGRERLRVIARRVRRHPRLRDVAGTGLAAAVEACVRRGRLLGSVGTGRADVLSLVEDLVEVSSSPQHLARACALLAGLPAPTVVDEPPMGVKVVFDELPPRRLLEGKQEHRRAEALTHLAANACTPADAVTEALRALLPVELSWILHREETTGPLRQAAADLLPDEGETGGVLRLLSDDELDACPDPGAVLQSWLDAPAAADALTRDRIERTVLISRHHTMEHLRQLPADTVLTHAPTDVALPILTRFCGSDPDRWATLLTALTFGHLDVPAFGEILDALEAKSPA</sequence>
<comment type="caution">
    <text evidence="1">The sequence shown here is derived from an EMBL/GenBank/DDBJ whole genome shotgun (WGS) entry which is preliminary data.</text>
</comment>
<dbReference type="RefSeq" id="WP_070017069.1">
    <property type="nucleotide sequence ID" value="NZ_LJGW01000231.1"/>
</dbReference>
<evidence type="ECO:0000313" key="1">
    <source>
        <dbReference type="EMBL" id="OEV11335.1"/>
    </source>
</evidence>
<dbReference type="PATRIC" id="fig|518642.10.peg.2449"/>
<evidence type="ECO:0000313" key="2">
    <source>
        <dbReference type="Proteomes" id="UP000176005"/>
    </source>
</evidence>
<organism evidence="1 2">
    <name type="scientific">Streptomyces nanshensis</name>
    <dbReference type="NCBI Taxonomy" id="518642"/>
    <lineage>
        <taxon>Bacteria</taxon>
        <taxon>Bacillati</taxon>
        <taxon>Actinomycetota</taxon>
        <taxon>Actinomycetes</taxon>
        <taxon>Kitasatosporales</taxon>
        <taxon>Streptomycetaceae</taxon>
        <taxon>Streptomyces</taxon>
    </lineage>
</organism>
<keyword evidence="2" id="KW-1185">Reference proteome</keyword>
<dbReference type="Proteomes" id="UP000176005">
    <property type="component" value="Unassembled WGS sequence"/>
</dbReference>
<protein>
    <submittedName>
        <fullName evidence="1">Uncharacterized protein</fullName>
    </submittedName>
</protein>
<name>A0A1E7L556_9ACTN</name>
<accession>A0A1E7L556</accession>
<proteinExistence type="predicted"/>
<dbReference type="EMBL" id="LJGW01000231">
    <property type="protein sequence ID" value="OEV11335.1"/>
    <property type="molecule type" value="Genomic_DNA"/>
</dbReference>
<reference evidence="1 2" key="1">
    <citation type="journal article" date="2016" name="Front. Microbiol.">
        <title>Comparative Genomics Analysis of Streptomyces Species Reveals Their Adaptation to the Marine Environment and Their Diversity at the Genomic Level.</title>
        <authorList>
            <person name="Tian X."/>
            <person name="Zhang Z."/>
            <person name="Yang T."/>
            <person name="Chen M."/>
            <person name="Li J."/>
            <person name="Chen F."/>
            <person name="Yang J."/>
            <person name="Li W."/>
            <person name="Zhang B."/>
            <person name="Zhang Z."/>
            <person name="Wu J."/>
            <person name="Zhang C."/>
            <person name="Long L."/>
            <person name="Xiao J."/>
        </authorList>
    </citation>
    <scope>NUCLEOTIDE SEQUENCE [LARGE SCALE GENOMIC DNA]</scope>
    <source>
        <strain evidence="1 2">SCSIO 10429</strain>
    </source>
</reference>